<name>A0AAP6JGA3_9GAMM</name>
<sequence length="289" mass="32659">MVDYLKASEKVVQPGGSEPKVIQALLRAYRKVRAGKPLSRGDWDDAIGQIYGRETREQGDLYRRKRRRFLKSMALHPRDWKRVSRPLRGALNELAEAPSGLLSIGRFRALKRYEASLETALSELARLIDQGERAVLLDNLGRLDRFAPRWAGMIPGSFLIGVHRDPRDHLAERRRQGSRISVERYVDAYRQARIPRRAYAQSGLSIKGQFALVRFESFVLDVGAREALSRAVGLPELESLGGLDPSRSAKNIGIWQEYLSESEADYIVRRLPYAVVRGEDSPGKGKIHG</sequence>
<gene>
    <name evidence="1" type="ORF">VCB98_11795</name>
</gene>
<dbReference type="AlphaFoldDB" id="A0AAP6JGA3"/>
<dbReference type="RefSeq" id="WP_346052774.1">
    <property type="nucleotide sequence ID" value="NZ_JAYGII010000036.1"/>
</dbReference>
<dbReference type="EMBL" id="JAYGII010000036">
    <property type="protein sequence ID" value="MEA5446500.1"/>
    <property type="molecule type" value="Genomic_DNA"/>
</dbReference>
<evidence type="ECO:0000313" key="2">
    <source>
        <dbReference type="Proteomes" id="UP001302316"/>
    </source>
</evidence>
<dbReference type="InterPro" id="IPR027417">
    <property type="entry name" value="P-loop_NTPase"/>
</dbReference>
<dbReference type="Proteomes" id="UP001302316">
    <property type="component" value="Unassembled WGS sequence"/>
</dbReference>
<protein>
    <submittedName>
        <fullName evidence="1">Uncharacterized protein</fullName>
    </submittedName>
</protein>
<accession>A0AAP6JGA3</accession>
<proteinExistence type="predicted"/>
<comment type="caution">
    <text evidence="1">The sequence shown here is derived from an EMBL/GenBank/DDBJ whole genome shotgun (WGS) entry which is preliminary data.</text>
</comment>
<organism evidence="1 2">
    <name type="scientific">Natronospira elongata</name>
    <dbReference type="NCBI Taxonomy" id="3110268"/>
    <lineage>
        <taxon>Bacteria</taxon>
        <taxon>Pseudomonadati</taxon>
        <taxon>Pseudomonadota</taxon>
        <taxon>Gammaproteobacteria</taxon>
        <taxon>Natronospirales</taxon>
        <taxon>Natronospiraceae</taxon>
        <taxon>Natronospira</taxon>
    </lineage>
</organism>
<dbReference type="Gene3D" id="3.40.50.300">
    <property type="entry name" value="P-loop containing nucleotide triphosphate hydrolases"/>
    <property type="match status" value="1"/>
</dbReference>
<keyword evidence="2" id="KW-1185">Reference proteome</keyword>
<dbReference type="SUPFAM" id="SSF52540">
    <property type="entry name" value="P-loop containing nucleoside triphosphate hydrolases"/>
    <property type="match status" value="1"/>
</dbReference>
<reference evidence="1 2" key="1">
    <citation type="submission" date="2023-12" db="EMBL/GenBank/DDBJ databases">
        <title>Whole-genome sequencing of halo(alkali)philic microorganisms from hypersaline lakes.</title>
        <authorList>
            <person name="Sorokin D.Y."/>
            <person name="Merkel A.Y."/>
            <person name="Messina E."/>
            <person name="Yakimov M."/>
        </authorList>
    </citation>
    <scope>NUCLEOTIDE SEQUENCE [LARGE SCALE GENOMIC DNA]</scope>
    <source>
        <strain evidence="1 2">AB-CW1</strain>
    </source>
</reference>
<evidence type="ECO:0000313" key="1">
    <source>
        <dbReference type="EMBL" id="MEA5446500.1"/>
    </source>
</evidence>